<sequence length="219" mass="24532">MYPNLRTPANWASINVINEKVNVTIGSDVGLRTIVAPPLVANWINNPNWLDKNRNKNNVNPYKPNPPTSLAGMEPFKIPLVKSISHSKKFCPLVGFMAKFLEVKKITATTSKKTTKPETTFAVLKVSPRNWKVETGPSFTEYHLFSTLYGRNPQGNFLNKSGISIKKSGIANEASAPFKYTGNDTTNSHKKQNNFSGSKHSNRLKGKYRHINNENVFKL</sequence>
<dbReference type="PATRIC" id="fig|1001583.3.peg.771"/>
<proteinExistence type="predicted"/>
<evidence type="ECO:0000313" key="2">
    <source>
        <dbReference type="EMBL" id="BAN06415.1"/>
    </source>
</evidence>
<name>M5ADC4_LEVBR</name>
<evidence type="ECO:0000256" key="1">
    <source>
        <dbReference type="SAM" id="MobiDB-lite"/>
    </source>
</evidence>
<reference evidence="2 3" key="1">
    <citation type="journal article" date="2013" name="PLoS ONE">
        <title>Genomic Analysis by Deep Sequencing of the Probiotic Lactobacillus brevis KB290 Harboring Nine Plasmids Reveals Genomic Stability.</title>
        <authorList>
            <person name="Fukao M."/>
            <person name="Oshima K."/>
            <person name="Morita H."/>
            <person name="Toh H."/>
            <person name="Suda W."/>
            <person name="Kim S.W."/>
            <person name="Suzuki S."/>
            <person name="Yakabe T."/>
            <person name="Hattori M."/>
            <person name="Yajima N."/>
        </authorList>
    </citation>
    <scope>NUCLEOTIDE SEQUENCE [LARGE SCALE GENOMIC DNA]</scope>
    <source>
        <strain evidence="2 3">KB290</strain>
    </source>
</reference>
<dbReference type="HOGENOM" id="CLU_1260084_0_0_9"/>
<dbReference type="Proteomes" id="UP000012042">
    <property type="component" value="Chromosome"/>
</dbReference>
<dbReference type="EMBL" id="AP012167">
    <property type="protein sequence ID" value="BAN06415.1"/>
    <property type="molecule type" value="Genomic_DNA"/>
</dbReference>
<protein>
    <submittedName>
        <fullName evidence="2">Uncharacterized protein</fullName>
    </submittedName>
</protein>
<evidence type="ECO:0000313" key="3">
    <source>
        <dbReference type="Proteomes" id="UP000012042"/>
    </source>
</evidence>
<dbReference type="KEGG" id="lbk:LVISKB_0780"/>
<feature type="region of interest" description="Disordered" evidence="1">
    <location>
        <begin position="178"/>
        <end position="206"/>
    </location>
</feature>
<organism evidence="2 3">
    <name type="scientific">Levilactobacillus brevis KB290</name>
    <dbReference type="NCBI Taxonomy" id="1001583"/>
    <lineage>
        <taxon>Bacteria</taxon>
        <taxon>Bacillati</taxon>
        <taxon>Bacillota</taxon>
        <taxon>Bacilli</taxon>
        <taxon>Lactobacillales</taxon>
        <taxon>Lactobacillaceae</taxon>
        <taxon>Levilactobacillus</taxon>
    </lineage>
</organism>
<dbReference type="AlphaFoldDB" id="M5ADC4"/>
<gene>
    <name evidence="2" type="ORF">LVISKB_0780</name>
</gene>
<accession>M5ADC4</accession>